<gene>
    <name evidence="1" type="ORF">ACFFLH_15215</name>
</gene>
<evidence type="ECO:0000313" key="1">
    <source>
        <dbReference type="EMBL" id="MFB9887765.1"/>
    </source>
</evidence>
<dbReference type="RefSeq" id="WP_027312616.1">
    <property type="nucleotide sequence ID" value="NZ_JBHLZN010000006.1"/>
</dbReference>
<protein>
    <submittedName>
        <fullName evidence="1">Nitrous oxide reductase accessory protein NosL</fullName>
    </submittedName>
</protein>
<proteinExistence type="predicted"/>
<dbReference type="PROSITE" id="PS51257">
    <property type="entry name" value="PROKAR_LIPOPROTEIN"/>
    <property type="match status" value="1"/>
</dbReference>
<organism evidence="1 2">
    <name type="scientific">Balneatrix alpica</name>
    <dbReference type="NCBI Taxonomy" id="75684"/>
    <lineage>
        <taxon>Bacteria</taxon>
        <taxon>Pseudomonadati</taxon>
        <taxon>Pseudomonadota</taxon>
        <taxon>Gammaproteobacteria</taxon>
        <taxon>Oceanospirillales</taxon>
        <taxon>Balneatrichaceae</taxon>
        <taxon>Balneatrix</taxon>
    </lineage>
</organism>
<dbReference type="PANTHER" id="PTHR41247">
    <property type="entry name" value="HTH-TYPE TRANSCRIPTIONAL REPRESSOR YCNK"/>
    <property type="match status" value="1"/>
</dbReference>
<dbReference type="PANTHER" id="PTHR41247:SF1">
    <property type="entry name" value="HTH-TYPE TRANSCRIPTIONAL REPRESSOR YCNK"/>
    <property type="match status" value="1"/>
</dbReference>
<dbReference type="Proteomes" id="UP001589628">
    <property type="component" value="Unassembled WGS sequence"/>
</dbReference>
<reference evidence="1 2" key="1">
    <citation type="submission" date="2024-09" db="EMBL/GenBank/DDBJ databases">
        <authorList>
            <person name="Sun Q."/>
            <person name="Mori K."/>
        </authorList>
    </citation>
    <scope>NUCLEOTIDE SEQUENCE [LARGE SCALE GENOMIC DNA]</scope>
    <source>
        <strain evidence="1 2">ATCC 51285</strain>
    </source>
</reference>
<keyword evidence="2" id="KW-1185">Reference proteome</keyword>
<dbReference type="InterPro" id="IPR008719">
    <property type="entry name" value="N2O_reductase_NosL"/>
</dbReference>
<dbReference type="Pfam" id="PF05573">
    <property type="entry name" value="NosL"/>
    <property type="match status" value="1"/>
</dbReference>
<dbReference type="Gene3D" id="3.30.70.2060">
    <property type="match status" value="1"/>
</dbReference>
<evidence type="ECO:0000313" key="2">
    <source>
        <dbReference type="Proteomes" id="UP001589628"/>
    </source>
</evidence>
<accession>A0ABV5ZER1</accession>
<dbReference type="SUPFAM" id="SSF160387">
    <property type="entry name" value="NosL/MerB-like"/>
    <property type="match status" value="1"/>
</dbReference>
<dbReference type="EMBL" id="JBHLZN010000006">
    <property type="protein sequence ID" value="MFB9887765.1"/>
    <property type="molecule type" value="Genomic_DNA"/>
</dbReference>
<sequence>MRKHIIRLGLIGIWLGGILAVGGCDQTHSASSAVLAKAVAIESADECHLCGMIIHHHPGPKGELYESDSPEVRKFCSTRDLLAYALDPERAHRLSAIYVHDMSKVPWGQPDDDYFIDARQAYFVAGASQRGAMGPTLASFASQPMAEAFAKQYGGELYRFEQLTLELINQLGSGH</sequence>
<dbReference type="Gene3D" id="3.30.70.2050">
    <property type="match status" value="1"/>
</dbReference>
<comment type="caution">
    <text evidence="1">The sequence shown here is derived from an EMBL/GenBank/DDBJ whole genome shotgun (WGS) entry which is preliminary data.</text>
</comment>
<name>A0ABV5ZER1_9GAMM</name>